<feature type="transmembrane region" description="Helical" evidence="2">
    <location>
        <begin position="242"/>
        <end position="264"/>
    </location>
</feature>
<dbReference type="SUPFAM" id="SSF103491">
    <property type="entry name" value="Preprotein translocase SecY subunit"/>
    <property type="match status" value="1"/>
</dbReference>
<evidence type="ECO:0008006" key="5">
    <source>
        <dbReference type="Google" id="ProtNLM"/>
    </source>
</evidence>
<dbReference type="GO" id="GO:0016020">
    <property type="term" value="C:membrane"/>
    <property type="evidence" value="ECO:0007669"/>
    <property type="project" value="InterPro"/>
</dbReference>
<comment type="similarity">
    <text evidence="1">Belongs to the SecY/SEC61-alpha family.</text>
</comment>
<feature type="transmembrane region" description="Helical" evidence="2">
    <location>
        <begin position="348"/>
        <end position="370"/>
    </location>
</feature>
<evidence type="ECO:0000313" key="4">
    <source>
        <dbReference type="Proteomes" id="UP000093346"/>
    </source>
</evidence>
<dbReference type="PRINTS" id="PR00303">
    <property type="entry name" value="SECYTRNLCASE"/>
</dbReference>
<feature type="transmembrane region" description="Helical" evidence="2">
    <location>
        <begin position="376"/>
        <end position="397"/>
    </location>
</feature>
<dbReference type="Pfam" id="PF00344">
    <property type="entry name" value="SecY"/>
    <property type="match status" value="1"/>
</dbReference>
<name>A0AB33BEY4_9LACO</name>
<dbReference type="InterPro" id="IPR023201">
    <property type="entry name" value="SecY_dom_sf"/>
</dbReference>
<protein>
    <recommendedName>
        <fullName evidence="5">Preprotein translocase subunit SecY</fullName>
    </recommendedName>
</protein>
<evidence type="ECO:0000256" key="1">
    <source>
        <dbReference type="RuleBase" id="RU004349"/>
    </source>
</evidence>
<feature type="transmembrane region" description="Helical" evidence="2">
    <location>
        <begin position="296"/>
        <end position="315"/>
    </location>
</feature>
<keyword evidence="2" id="KW-0472">Membrane</keyword>
<feature type="transmembrane region" description="Helical" evidence="2">
    <location>
        <begin position="101"/>
        <end position="119"/>
    </location>
</feature>
<reference evidence="3 4" key="1">
    <citation type="submission" date="2016-03" db="EMBL/GenBank/DDBJ databases">
        <title>Pediococcus and Lactobacillus from brewery environment - whole genome sequencing and assembly.</title>
        <authorList>
            <person name="Behr J."/>
            <person name="Geissler A.J."/>
            <person name="Vogel R.F."/>
        </authorList>
    </citation>
    <scope>NUCLEOTIDE SEQUENCE [LARGE SCALE GENOMIC DNA]</scope>
    <source>
        <strain evidence="3 4">TMW 1.481</strain>
    </source>
</reference>
<dbReference type="Proteomes" id="UP000093346">
    <property type="component" value="Chromosome"/>
</dbReference>
<dbReference type="EMBL" id="CP014907">
    <property type="protein sequence ID" value="ANZ58962.1"/>
    <property type="molecule type" value="Genomic_DNA"/>
</dbReference>
<keyword evidence="2" id="KW-1133">Transmembrane helix</keyword>
<feature type="transmembrane region" description="Helical" evidence="2">
    <location>
        <begin position="139"/>
        <end position="160"/>
    </location>
</feature>
<dbReference type="PANTHER" id="PTHR10906">
    <property type="entry name" value="SECY/SEC61-ALPHA FAMILY MEMBER"/>
    <property type="match status" value="1"/>
</dbReference>
<accession>A0AB33BEY4</accession>
<keyword evidence="2" id="KW-0812">Transmembrane</keyword>
<feature type="transmembrane region" description="Helical" evidence="2">
    <location>
        <begin position="167"/>
        <end position="187"/>
    </location>
</feature>
<organism evidence="3 4">
    <name type="scientific">Fructilactobacillus lindneri</name>
    <dbReference type="NCBI Taxonomy" id="53444"/>
    <lineage>
        <taxon>Bacteria</taxon>
        <taxon>Bacillati</taxon>
        <taxon>Bacillota</taxon>
        <taxon>Bacilli</taxon>
        <taxon>Lactobacillales</taxon>
        <taxon>Lactobacillaceae</taxon>
        <taxon>Fructilactobacillus</taxon>
    </lineage>
</organism>
<dbReference type="GeneID" id="61249726"/>
<dbReference type="PIRSF" id="PIRSF004557">
    <property type="entry name" value="SecY"/>
    <property type="match status" value="1"/>
</dbReference>
<dbReference type="Gene3D" id="1.10.3370.10">
    <property type="entry name" value="SecY subunit domain"/>
    <property type="match status" value="1"/>
</dbReference>
<gene>
    <name evidence="3" type="ORF">AYR59_02395</name>
</gene>
<feature type="transmembrane region" description="Helical" evidence="2">
    <location>
        <begin position="54"/>
        <end position="80"/>
    </location>
</feature>
<dbReference type="AlphaFoldDB" id="A0AB33BEY4"/>
<evidence type="ECO:0000313" key="3">
    <source>
        <dbReference type="EMBL" id="ANZ58962.1"/>
    </source>
</evidence>
<dbReference type="KEGG" id="lle:AYR59_02395"/>
<feature type="transmembrane region" description="Helical" evidence="2">
    <location>
        <begin position="199"/>
        <end position="221"/>
    </location>
</feature>
<sequence>MKFLRTHTLLSRTLWMLFFLTILLLGQAVTLPGIDPTVAHVALEKQTYLQFLGVAVGGQLSVPTLFSLGLGPYMTGLIVWQAVTSLDLESVNRMSINQAGYIQKFITLIIAFLQGYPVLQYVQPALEPIYIGNTQVPTSIISFGAVLVLVAGAMFTVFLGNLNNDKGLGGISMMILPGVLMGLPKTLQVGWGSFDYKLTAINLIIAGIVMILVIIILVMLLQIELRIPLQKPLMEGSGSKSYLPFKLLIAVAMPFMFSSTLFMLPRNLVQGNYDFSQTGLGKFILLMTNQQTGLGIVNYGIIIMLLTYAFGFITVQPLRLTKQMKENNEYIFGVFSGSDNSKYLLDRFFTMATFGGLCFVIMAVIPLIIGLKYPGIANYTLYIGSVAILVTLIQVLWDQIRALYSKNHYRIF</sequence>
<dbReference type="RefSeq" id="WP_054646077.1">
    <property type="nucleotide sequence ID" value="NZ_CP014872.1"/>
</dbReference>
<proteinExistence type="inferred from homology"/>
<dbReference type="InterPro" id="IPR002208">
    <property type="entry name" value="SecY/SEC61-alpha"/>
</dbReference>
<dbReference type="GO" id="GO:0015031">
    <property type="term" value="P:protein transport"/>
    <property type="evidence" value="ECO:0007669"/>
    <property type="project" value="InterPro"/>
</dbReference>
<evidence type="ECO:0000256" key="2">
    <source>
        <dbReference type="SAM" id="Phobius"/>
    </source>
</evidence>